<evidence type="ECO:0000313" key="2">
    <source>
        <dbReference type="Proteomes" id="UP000559027"/>
    </source>
</evidence>
<keyword evidence="2" id="KW-1185">Reference proteome</keyword>
<dbReference type="AlphaFoldDB" id="A0A8H5GBA0"/>
<accession>A0A8H5GBA0</accession>
<proteinExistence type="predicted"/>
<dbReference type="OrthoDB" id="2838453at2759"/>
<organism evidence="1 2">
    <name type="scientific">Leucocoprinus leucothites</name>
    <dbReference type="NCBI Taxonomy" id="201217"/>
    <lineage>
        <taxon>Eukaryota</taxon>
        <taxon>Fungi</taxon>
        <taxon>Dikarya</taxon>
        <taxon>Basidiomycota</taxon>
        <taxon>Agaricomycotina</taxon>
        <taxon>Agaricomycetes</taxon>
        <taxon>Agaricomycetidae</taxon>
        <taxon>Agaricales</taxon>
        <taxon>Agaricineae</taxon>
        <taxon>Agaricaceae</taxon>
        <taxon>Leucocoprinus</taxon>
    </lineage>
</organism>
<sequence length="482" mass="55029">MVSVRDGLNTTISNSDVPQAPVNFSSLAYETTSLIFQHACSVNPYLRPVPHFKTWDIIYSVDRTPIILGSVCLYWRRVACQTPELWKVLTIQVRKNISPYRYAHLLRSYMERVGHLDFSLNIRLEYGHHSASDVEPIANILFDPKHASQVSALCLFYAPVESMPMLSRLSRMHTLHLRTDILPERFEFQLDLPCLRHFFFEEPFGRSSNLENIHLPPSVEYAIVFTSAIIQKNLLYQCPNLIEFRTPFSIGLSSFESPITLTHLEALELDMSVGLLGDSAAQHLNLPCLKTLYIRTAERSNPPDSLITFCHRLSATLTTLGLMGFIIRGDEFSRRLFGDGKLLRLETLRVTECDTFNLSCAIRALAPAKDHSNPKPLPSLRQLVLIPEPVVEDGLDDWEELEVKTRGMVERAILPPLLQMLQKRGDGIHSQFRVQIPRVNFDYAPAARYGFYQLLKERQIEIYSTAGHFDQGRQYSANLELI</sequence>
<dbReference type="SUPFAM" id="SSF52058">
    <property type="entry name" value="L domain-like"/>
    <property type="match status" value="1"/>
</dbReference>
<evidence type="ECO:0000313" key="1">
    <source>
        <dbReference type="EMBL" id="KAF5361767.1"/>
    </source>
</evidence>
<reference evidence="1 2" key="1">
    <citation type="journal article" date="2020" name="ISME J.">
        <title>Uncovering the hidden diversity of litter-decomposition mechanisms in mushroom-forming fungi.</title>
        <authorList>
            <person name="Floudas D."/>
            <person name="Bentzer J."/>
            <person name="Ahren D."/>
            <person name="Johansson T."/>
            <person name="Persson P."/>
            <person name="Tunlid A."/>
        </authorList>
    </citation>
    <scope>NUCLEOTIDE SEQUENCE [LARGE SCALE GENOMIC DNA]</scope>
    <source>
        <strain evidence="1 2">CBS 146.42</strain>
    </source>
</reference>
<comment type="caution">
    <text evidence="1">The sequence shown here is derived from an EMBL/GenBank/DDBJ whole genome shotgun (WGS) entry which is preliminary data.</text>
</comment>
<gene>
    <name evidence="1" type="ORF">D9756_002161</name>
</gene>
<protein>
    <recommendedName>
        <fullName evidence="3">F-box domain-containing protein</fullName>
    </recommendedName>
</protein>
<dbReference type="Proteomes" id="UP000559027">
    <property type="component" value="Unassembled WGS sequence"/>
</dbReference>
<evidence type="ECO:0008006" key="3">
    <source>
        <dbReference type="Google" id="ProtNLM"/>
    </source>
</evidence>
<name>A0A8H5GBA0_9AGAR</name>
<dbReference type="EMBL" id="JAACJO010000002">
    <property type="protein sequence ID" value="KAF5361767.1"/>
    <property type="molecule type" value="Genomic_DNA"/>
</dbReference>